<feature type="active site" description="Charge relay system" evidence="5 6">
    <location>
        <position position="204"/>
    </location>
</feature>
<dbReference type="InterPro" id="IPR008969">
    <property type="entry name" value="CarboxyPept-like_regulatory"/>
</dbReference>
<proteinExistence type="inferred from homology"/>
<evidence type="ECO:0000256" key="4">
    <source>
        <dbReference type="ARBA" id="ARBA00022825"/>
    </source>
</evidence>
<protein>
    <submittedName>
        <fullName evidence="9">Peptidase S8</fullName>
    </submittedName>
</protein>
<dbReference type="InterPro" id="IPR036852">
    <property type="entry name" value="Peptidase_S8/S53_dom_sf"/>
</dbReference>
<keyword evidence="2 6" id="KW-0645">Protease</keyword>
<dbReference type="InterPro" id="IPR050131">
    <property type="entry name" value="Peptidase_S8_subtilisin-like"/>
</dbReference>
<evidence type="ECO:0000313" key="10">
    <source>
        <dbReference type="Proteomes" id="UP000070620"/>
    </source>
</evidence>
<evidence type="ECO:0000256" key="2">
    <source>
        <dbReference type="ARBA" id="ARBA00022670"/>
    </source>
</evidence>
<accession>A0A136PJX4</accession>
<feature type="domain" description="Peptidase S8/S53" evidence="8">
    <location>
        <begin position="195"/>
        <end position="479"/>
    </location>
</feature>
<dbReference type="InterPro" id="IPR015915">
    <property type="entry name" value="Kelch-typ_b-propeller"/>
</dbReference>
<dbReference type="SUPFAM" id="SSF49452">
    <property type="entry name" value="Starch-binding domain-like"/>
    <property type="match status" value="1"/>
</dbReference>
<keyword evidence="3 6" id="KW-0378">Hydrolase</keyword>
<evidence type="ECO:0000256" key="6">
    <source>
        <dbReference type="PROSITE-ProRule" id="PRU01240"/>
    </source>
</evidence>
<keyword evidence="4 6" id="KW-0720">Serine protease</keyword>
<feature type="chain" id="PRO_5038773690" evidence="7">
    <location>
        <begin position="33"/>
        <end position="1474"/>
    </location>
</feature>
<keyword evidence="10" id="KW-1185">Reference proteome</keyword>
<dbReference type="NCBIfam" id="NF038128">
    <property type="entry name" value="choice_anch_J"/>
    <property type="match status" value="1"/>
</dbReference>
<dbReference type="SUPFAM" id="SSF117281">
    <property type="entry name" value="Kelch motif"/>
    <property type="match status" value="1"/>
</dbReference>
<evidence type="ECO:0000259" key="8">
    <source>
        <dbReference type="Pfam" id="PF00082"/>
    </source>
</evidence>
<dbReference type="Pfam" id="PF24681">
    <property type="entry name" value="Kelch_KLHDC2_KLHL20_DRC7"/>
    <property type="match status" value="1"/>
</dbReference>
<feature type="active site" description="Charge relay system" evidence="5 6">
    <location>
        <position position="423"/>
    </location>
</feature>
<comment type="caution">
    <text evidence="9">The sequence shown here is derived from an EMBL/GenBank/DDBJ whole genome shotgun (WGS) entry which is preliminary data.</text>
</comment>
<dbReference type="PROSITE" id="PS51892">
    <property type="entry name" value="SUBTILASE"/>
    <property type="match status" value="1"/>
</dbReference>
<dbReference type="Gene3D" id="2.60.120.200">
    <property type="match status" value="1"/>
</dbReference>
<comment type="similarity">
    <text evidence="1 6">Belongs to the peptidase S8 family.</text>
</comment>
<keyword evidence="7" id="KW-0732">Signal</keyword>
<evidence type="ECO:0000256" key="3">
    <source>
        <dbReference type="ARBA" id="ARBA00022801"/>
    </source>
</evidence>
<dbReference type="Pfam" id="PF13620">
    <property type="entry name" value="CarboxypepD_reg"/>
    <property type="match status" value="1"/>
</dbReference>
<gene>
    <name evidence="9" type="ORF">AWW66_28080</name>
</gene>
<dbReference type="Gene3D" id="2.120.10.80">
    <property type="entry name" value="Kelch-type beta propeller"/>
    <property type="match status" value="2"/>
</dbReference>
<reference evidence="9 10" key="1">
    <citation type="submission" date="2016-01" db="EMBL/GenBank/DDBJ databases">
        <title>Whole genome sequence and analysis of Micromonospora rosaria DSM 803, which can produce antibacterial substance rosamicin.</title>
        <authorList>
            <person name="Yang H."/>
            <person name="He X."/>
            <person name="Zhu D."/>
        </authorList>
    </citation>
    <scope>NUCLEOTIDE SEQUENCE [LARGE SCALE GENOMIC DNA]</scope>
    <source>
        <strain evidence="9 10">DSM 803</strain>
    </source>
</reference>
<dbReference type="InterPro" id="IPR023828">
    <property type="entry name" value="Peptidase_S8_Ser-AS"/>
</dbReference>
<dbReference type="PROSITE" id="PS00138">
    <property type="entry name" value="SUBTILASE_SER"/>
    <property type="match status" value="1"/>
</dbReference>
<evidence type="ECO:0000313" key="9">
    <source>
        <dbReference type="EMBL" id="KXK58730.1"/>
    </source>
</evidence>
<name>A0A136PJX4_9ACTN</name>
<dbReference type="InterPro" id="IPR013320">
    <property type="entry name" value="ConA-like_dom_sf"/>
</dbReference>
<feature type="signal peptide" evidence="7">
    <location>
        <begin position="1"/>
        <end position="32"/>
    </location>
</feature>
<organism evidence="9 10">
    <name type="scientific">Micromonospora rosaria</name>
    <dbReference type="NCBI Taxonomy" id="47874"/>
    <lineage>
        <taxon>Bacteria</taxon>
        <taxon>Bacillati</taxon>
        <taxon>Actinomycetota</taxon>
        <taxon>Actinomycetes</taxon>
        <taxon>Micromonosporales</taxon>
        <taxon>Micromonosporaceae</taxon>
        <taxon>Micromonospora</taxon>
    </lineage>
</organism>
<dbReference type="InterPro" id="IPR000209">
    <property type="entry name" value="Peptidase_S8/S53_dom"/>
</dbReference>
<dbReference type="GO" id="GO:0004252">
    <property type="term" value="F:serine-type endopeptidase activity"/>
    <property type="evidence" value="ECO:0007669"/>
    <property type="project" value="UniProtKB-UniRule"/>
</dbReference>
<dbReference type="RefSeq" id="WP_067372481.1">
    <property type="nucleotide sequence ID" value="NZ_JBIUBN010000001.1"/>
</dbReference>
<dbReference type="SUPFAM" id="SSF52743">
    <property type="entry name" value="Subtilisin-like"/>
    <property type="match status" value="1"/>
</dbReference>
<evidence type="ECO:0000256" key="1">
    <source>
        <dbReference type="ARBA" id="ARBA00011073"/>
    </source>
</evidence>
<dbReference type="PANTHER" id="PTHR43806:SF11">
    <property type="entry name" value="CEREVISIN-RELATED"/>
    <property type="match status" value="1"/>
</dbReference>
<dbReference type="Proteomes" id="UP000070620">
    <property type="component" value="Unassembled WGS sequence"/>
</dbReference>
<dbReference type="GO" id="GO:0006508">
    <property type="term" value="P:proteolysis"/>
    <property type="evidence" value="ECO:0007669"/>
    <property type="project" value="UniProtKB-KW"/>
</dbReference>
<dbReference type="Gene3D" id="2.60.40.1120">
    <property type="entry name" value="Carboxypeptidase-like, regulatory domain"/>
    <property type="match status" value="4"/>
</dbReference>
<dbReference type="PANTHER" id="PTHR43806">
    <property type="entry name" value="PEPTIDASE S8"/>
    <property type="match status" value="1"/>
</dbReference>
<sequence length="1474" mass="151177">MFERPTGRSTLRRSVVALAATLLALTAQPAVATAAPTRAGAPAAPPSAARAEVDQEVVRQVEAAGTATFLVYLRERAPLDGTAKLRDADGRAREVHRLLTSTADRTQRDLRAVLDERKASYTAYWIANALRVRGDRALLDVIAARPEVERVEPSRSYPLVRPESTGTAKARTDAVEWGIANIRAPQVWDEFATRGEGVVVANIDSGVAYDHPALVGSYRGNLGGGSFDHAYNWFDPADVCAGTAPCDNNDHGTHTMGTMVGDDGAGNQVGVAPGAKWIAAKGCESNSCSDASLLAAGQWVLAPTDANGQNPRPDLRPDIVNNSWGGDGGDPWYQQTIAAWRAAGMFPVFSAGNDGPACGSAGSPGDNANAYAVGSYTSTNAISNFSGRGNATDPAAFKPNIAAPGSNVRSSVPGGYASFNGTSMAAPHVSGTVALIWSAAPTLRGDLAATEALLDETAIDVDATTCGGTAEDNNVFGEGRLDAYAAVGQAPRGPVGRVSGTVTDAADGDPVAGATVAAGTRRAVTGTDGRYALTVPAGEVTLTASAYGYGERTETVTVAEGGAVVRDFTLRAVASVTISGRVTDGSGHGWPLYASIEVSGRPGAPVFTDPVTGRYSVIVPGDATYRLTTTARYPGYRSVPTEVTVTDTAKTVDVAVPVEPACVAAGYSGSLSAPLLSESFDGTTAPAGWTVRNRTDKGGWVFTDLGRRGNLTGGSGGFAIVDSDQLGSGNTQDTDLVSPTVDLSGAAAPVLRFNSDWRAVGISDTADVDVSTDAGATWTTVWHQTTSRRGPRVEEVPLTPAAGAASVQVRFRFKGTFAWWWQVDNVQFVNRECTPVPGGLVVGTVTDRNTGAPVVGATVTSDDRPQDRATTVATPEDANLPDGFYHLFSGLTGEHPFTAARTPYPPLTKPVTVVADDARRADFALAAGRLTVTPATIESHQAYGSTRSTRVTVRNTGSAPATVELLERGGGFETLVNRAGAPRQDVPVKGISKERTGTGYGGGVTGRAGATGSGGNAAEAWAPIAKLPAAIYDNAAANLDGRIYSVGGGGGTGLERKAWVYDPGTGAWSALPDLPNARSKPVAAAVGGKLYVLGGWGADDDPVASVDVFDPVAGTWSTVPGAVNPAPAAAAGGAVVNGRIHLVGGCLDATCTDSNKLVVFDPATGAFRTGAVYPHAVSWLACGGIGGALYCAGGVGSTEYTDAWRYDPGADAWSALPNLPVDLWGSQYASAGGLLILAGGVTGGSTSVTNVTLGYDPVAGSWQNLPNVGFGRYRGAAACGAYKIGGSPSSFVGSADSERLTGLDQCTEATDLPWLSSSPASFTLAPGASQTVTVTLTATAAAGVVQPGTFTGELGFVANTPYPVSPVAVEMNVSPPGSWGKLQGTVTGVTCGGATVGVPATVRANLVDSTTGYTLTADAQGRYVWWLPRGRYDVIVAKDGWVPQVQRIRVDAGIVHTLDVVLSPASTCTRATGI</sequence>
<dbReference type="PRINTS" id="PR00723">
    <property type="entry name" value="SUBTILISIN"/>
</dbReference>
<evidence type="ECO:0000256" key="5">
    <source>
        <dbReference type="PIRSR" id="PIRSR615500-1"/>
    </source>
</evidence>
<feature type="active site" description="Charge relay system" evidence="5 6">
    <location>
        <position position="251"/>
    </location>
</feature>
<dbReference type="InterPro" id="IPR006652">
    <property type="entry name" value="Kelch_1"/>
</dbReference>
<evidence type="ECO:0000256" key="7">
    <source>
        <dbReference type="SAM" id="SignalP"/>
    </source>
</evidence>
<dbReference type="InterPro" id="IPR033857">
    <property type="entry name" value="Bacillopeptidase_F"/>
</dbReference>
<dbReference type="CDD" id="cd07481">
    <property type="entry name" value="Peptidases_S8_BacillopeptidaseF-like"/>
    <property type="match status" value="1"/>
</dbReference>
<dbReference type="Gene3D" id="3.40.50.200">
    <property type="entry name" value="Peptidase S8/S53 domain"/>
    <property type="match status" value="1"/>
</dbReference>
<dbReference type="InterPro" id="IPR013784">
    <property type="entry name" value="Carb-bd-like_fold"/>
</dbReference>
<dbReference type="SUPFAM" id="SSF49899">
    <property type="entry name" value="Concanavalin A-like lectins/glucanases"/>
    <property type="match status" value="1"/>
</dbReference>
<dbReference type="Pfam" id="PF00082">
    <property type="entry name" value="Peptidase_S8"/>
    <property type="match status" value="1"/>
</dbReference>
<dbReference type="EMBL" id="LRQV01000161">
    <property type="protein sequence ID" value="KXK58730.1"/>
    <property type="molecule type" value="Genomic_DNA"/>
</dbReference>
<dbReference type="GO" id="GO:0030246">
    <property type="term" value="F:carbohydrate binding"/>
    <property type="evidence" value="ECO:0007669"/>
    <property type="project" value="InterPro"/>
</dbReference>
<dbReference type="OrthoDB" id="9813435at2"/>
<dbReference type="SMART" id="SM00612">
    <property type="entry name" value="Kelch"/>
    <property type="match status" value="4"/>
</dbReference>
<dbReference type="InterPro" id="IPR015500">
    <property type="entry name" value="Peptidase_S8_subtilisin-rel"/>
</dbReference>
<dbReference type="SUPFAM" id="SSF49464">
    <property type="entry name" value="Carboxypeptidase regulatory domain-like"/>
    <property type="match status" value="2"/>
</dbReference>